<name>A0ABR0AIA7_9CRUS</name>
<evidence type="ECO:0000313" key="2">
    <source>
        <dbReference type="EMBL" id="KAK4024824.1"/>
    </source>
</evidence>
<protein>
    <submittedName>
        <fullName evidence="2">Uncharacterized protein</fullName>
    </submittedName>
</protein>
<keyword evidence="1" id="KW-0812">Transmembrane</keyword>
<feature type="transmembrane region" description="Helical" evidence="1">
    <location>
        <begin position="33"/>
        <end position="52"/>
    </location>
</feature>
<comment type="caution">
    <text evidence="2">The sequence shown here is derived from an EMBL/GenBank/DDBJ whole genome shotgun (WGS) entry which is preliminary data.</text>
</comment>
<keyword evidence="1" id="KW-1133">Transmembrane helix</keyword>
<organism evidence="2 3">
    <name type="scientific">Daphnia magna</name>
    <dbReference type="NCBI Taxonomy" id="35525"/>
    <lineage>
        <taxon>Eukaryota</taxon>
        <taxon>Metazoa</taxon>
        <taxon>Ecdysozoa</taxon>
        <taxon>Arthropoda</taxon>
        <taxon>Crustacea</taxon>
        <taxon>Branchiopoda</taxon>
        <taxon>Diplostraca</taxon>
        <taxon>Cladocera</taxon>
        <taxon>Anomopoda</taxon>
        <taxon>Daphniidae</taxon>
        <taxon>Daphnia</taxon>
    </lineage>
</organism>
<evidence type="ECO:0000256" key="1">
    <source>
        <dbReference type="SAM" id="Phobius"/>
    </source>
</evidence>
<gene>
    <name evidence="2" type="ORF">OUZ56_010318</name>
</gene>
<reference evidence="2 3" key="1">
    <citation type="journal article" date="2023" name="Nucleic Acids Res.">
        <title>The hologenome of Daphnia magna reveals possible DNA methylation and microbiome-mediated evolution of the host genome.</title>
        <authorList>
            <person name="Chaturvedi A."/>
            <person name="Li X."/>
            <person name="Dhandapani V."/>
            <person name="Marshall H."/>
            <person name="Kissane S."/>
            <person name="Cuenca-Cambronero M."/>
            <person name="Asole G."/>
            <person name="Calvet F."/>
            <person name="Ruiz-Romero M."/>
            <person name="Marangio P."/>
            <person name="Guigo R."/>
            <person name="Rago D."/>
            <person name="Mirbahai L."/>
            <person name="Eastwood N."/>
            <person name="Colbourne J.K."/>
            <person name="Zhou J."/>
            <person name="Mallon E."/>
            <person name="Orsini L."/>
        </authorList>
    </citation>
    <scope>NUCLEOTIDE SEQUENCE [LARGE SCALE GENOMIC DNA]</scope>
    <source>
        <strain evidence="2">LRV0_1</strain>
    </source>
</reference>
<proteinExistence type="predicted"/>
<accession>A0ABR0AIA7</accession>
<keyword evidence="1" id="KW-0472">Membrane</keyword>
<keyword evidence="3" id="KW-1185">Reference proteome</keyword>
<sequence>MSFSFLQDHQGNIAANIVASNHAGQPHFTNQSLFSLTVFAVFFHLGFGQLVYQMDIRVRLGEIFHRLIVET</sequence>
<dbReference type="EMBL" id="JAOYFB010000037">
    <property type="protein sequence ID" value="KAK4024824.1"/>
    <property type="molecule type" value="Genomic_DNA"/>
</dbReference>
<evidence type="ECO:0000313" key="3">
    <source>
        <dbReference type="Proteomes" id="UP001234178"/>
    </source>
</evidence>
<dbReference type="Proteomes" id="UP001234178">
    <property type="component" value="Unassembled WGS sequence"/>
</dbReference>